<keyword evidence="4" id="KW-1185">Reference proteome</keyword>
<dbReference type="InterPro" id="IPR002018">
    <property type="entry name" value="CarbesteraseB"/>
</dbReference>
<feature type="domain" description="Carboxylesterase type B" evidence="3">
    <location>
        <begin position="30"/>
        <end position="550"/>
    </location>
</feature>
<proteinExistence type="predicted"/>
<keyword evidence="1" id="KW-0812">Transmembrane</keyword>
<dbReference type="WBParaSite" id="MBELARI_LOCUS16018">
    <property type="protein sequence ID" value="MBELARI_LOCUS16018"/>
    <property type="gene ID" value="MBELARI_LOCUS16018"/>
</dbReference>
<dbReference type="PANTHER" id="PTHR11559">
    <property type="entry name" value="CARBOXYLESTERASE"/>
    <property type="match status" value="1"/>
</dbReference>
<accession>A0AAF3EPK0</accession>
<dbReference type="Pfam" id="PF00135">
    <property type="entry name" value="COesterase"/>
    <property type="match status" value="1"/>
</dbReference>
<evidence type="ECO:0000259" key="3">
    <source>
        <dbReference type="Pfam" id="PF00135"/>
    </source>
</evidence>
<dbReference type="InterPro" id="IPR029058">
    <property type="entry name" value="AB_hydrolase_fold"/>
</dbReference>
<protein>
    <submittedName>
        <fullName evidence="5">Carboxylesterase type B domain-containing protein</fullName>
    </submittedName>
</protein>
<keyword evidence="1" id="KW-0472">Membrane</keyword>
<feature type="transmembrane region" description="Helical" evidence="1">
    <location>
        <begin position="589"/>
        <end position="610"/>
    </location>
</feature>
<evidence type="ECO:0000256" key="2">
    <source>
        <dbReference type="SAM" id="SignalP"/>
    </source>
</evidence>
<evidence type="ECO:0000256" key="1">
    <source>
        <dbReference type="SAM" id="Phobius"/>
    </source>
</evidence>
<sequence length="619" mass="70026">MLLQLQISILFIAYCNALPTFPDFGSFAFAKTEYGVIQGKIEKHENTFAEVYNSVPFAANPTGDLRFESPKAPAKWQRPFETNFEVLCPQYHIVPAISRVSLNESENCLFLKVIIPLRNDKKRYTKLPIVYWIHGMSYTKGGKYVYRSSGVIKNFASQKIIFIAVDYRLGFDGFLSLFHPELSGNFGFEDILFGLEFVKRNAENFGGDPNRIILGGESVGGSLAGLLAASPKARGLISGAMLFSGTSLTSWAQRNEFTRSNSETIIAHCNCTRNDPFESKECMKKVNASCYRENLYNVKWEFLWDSPERLMYEILRMGFTLATPTVDGYRGDRAVLPKNPLELVKKSSAQNVSFLISHVAHERATGMLYSVWGSQLPASHYVNAMVYAKTPGFGAIRKVLRERYIPLGDVYNLTEITRLLTNLVQDELLSDGEKEGMNYAEKGNNVYMVVNDVFGEPQGGINMSLASEHCMDMVFLFDEPHLCNPLLVLSDEMKQRGSRFVAKFSKLIADFVHNNSIRKSLKYGPHGKNFLLISSETMKNQTFSQDSYYFWQEMVPALQRINATLPELLQAHQVALMADEKLGFAWREFAFGLTISLLLTAISLPTLYYFSRKRVQTKN</sequence>
<dbReference type="Gene3D" id="3.40.50.1820">
    <property type="entry name" value="alpha/beta hydrolase"/>
    <property type="match status" value="1"/>
</dbReference>
<dbReference type="AlphaFoldDB" id="A0AAF3EPK0"/>
<keyword evidence="1" id="KW-1133">Transmembrane helix</keyword>
<name>A0AAF3EPK0_9BILA</name>
<evidence type="ECO:0000313" key="4">
    <source>
        <dbReference type="Proteomes" id="UP000887575"/>
    </source>
</evidence>
<keyword evidence="2" id="KW-0732">Signal</keyword>
<feature type="chain" id="PRO_5042134405" evidence="2">
    <location>
        <begin position="18"/>
        <end position="619"/>
    </location>
</feature>
<evidence type="ECO:0000313" key="5">
    <source>
        <dbReference type="WBParaSite" id="MBELARI_LOCUS16018"/>
    </source>
</evidence>
<organism evidence="4 5">
    <name type="scientific">Mesorhabditis belari</name>
    <dbReference type="NCBI Taxonomy" id="2138241"/>
    <lineage>
        <taxon>Eukaryota</taxon>
        <taxon>Metazoa</taxon>
        <taxon>Ecdysozoa</taxon>
        <taxon>Nematoda</taxon>
        <taxon>Chromadorea</taxon>
        <taxon>Rhabditida</taxon>
        <taxon>Rhabditina</taxon>
        <taxon>Rhabditomorpha</taxon>
        <taxon>Rhabditoidea</taxon>
        <taxon>Rhabditidae</taxon>
        <taxon>Mesorhabditinae</taxon>
        <taxon>Mesorhabditis</taxon>
    </lineage>
</organism>
<feature type="signal peptide" evidence="2">
    <location>
        <begin position="1"/>
        <end position="17"/>
    </location>
</feature>
<dbReference type="SUPFAM" id="SSF53474">
    <property type="entry name" value="alpha/beta-Hydrolases"/>
    <property type="match status" value="1"/>
</dbReference>
<dbReference type="InterPro" id="IPR050309">
    <property type="entry name" value="Type-B_Carboxylest/Lipase"/>
</dbReference>
<reference evidence="5" key="1">
    <citation type="submission" date="2024-02" db="UniProtKB">
        <authorList>
            <consortium name="WormBaseParasite"/>
        </authorList>
    </citation>
    <scope>IDENTIFICATION</scope>
</reference>
<dbReference type="Proteomes" id="UP000887575">
    <property type="component" value="Unassembled WGS sequence"/>
</dbReference>